<dbReference type="InterPro" id="IPR004103">
    <property type="entry name" value="Lyase_8_C"/>
</dbReference>
<evidence type="ECO:0000256" key="7">
    <source>
        <dbReference type="PIRSR" id="PIRSR638970-1"/>
    </source>
</evidence>
<feature type="chain" id="PRO_5004508124" evidence="8">
    <location>
        <begin position="22"/>
        <end position="720"/>
    </location>
</feature>
<comment type="similarity">
    <text evidence="2">Belongs to the polysaccharide lyase 8 family.</text>
</comment>
<evidence type="ECO:0000259" key="11">
    <source>
        <dbReference type="Pfam" id="PF08124"/>
    </source>
</evidence>
<dbReference type="OrthoDB" id="6394136at2"/>
<feature type="signal peptide" evidence="8">
    <location>
        <begin position="1"/>
        <end position="21"/>
    </location>
</feature>
<dbReference type="SUPFAM" id="SSF49863">
    <property type="entry name" value="Hyaluronate lyase-like, C-terminal domain"/>
    <property type="match status" value="1"/>
</dbReference>
<name>S2E6B5_INDAL</name>
<dbReference type="SUPFAM" id="SSF74650">
    <property type="entry name" value="Galactose mutarotase-like"/>
    <property type="match status" value="1"/>
</dbReference>
<dbReference type="Pfam" id="PF08124">
    <property type="entry name" value="Lyase_8_N"/>
    <property type="match status" value="1"/>
</dbReference>
<dbReference type="Gene3D" id="2.60.220.10">
    <property type="entry name" value="Polysaccharide lyase family 8-like, C-terminal"/>
    <property type="match status" value="1"/>
</dbReference>
<dbReference type="InterPro" id="IPR014718">
    <property type="entry name" value="GH-type_carb-bd"/>
</dbReference>
<gene>
    <name evidence="12" type="ORF">A33Q_1627</name>
</gene>
<dbReference type="InterPro" id="IPR011013">
    <property type="entry name" value="Gal_mutarotase_sf_dom"/>
</dbReference>
<keyword evidence="5" id="KW-0106">Calcium</keyword>
<reference evidence="12 13" key="1">
    <citation type="journal article" date="2013" name="Genome Announc.">
        <title>Draft Genome Sequence of Indibacter alkaliphilus Strain LW1T, Isolated from Lonar Lake, a Haloalkaline Lake in the Buldana District of Maharashtra, India.</title>
        <authorList>
            <person name="Singh A."/>
            <person name="Kumar Jangir P."/>
            <person name="Sharma R."/>
            <person name="Singh A."/>
            <person name="Kumar Pinnaka A."/>
            <person name="Shivaji S."/>
        </authorList>
    </citation>
    <scope>NUCLEOTIDE SEQUENCE [LARGE SCALE GENOMIC DNA]</scope>
    <source>
        <strain evidence="13">CCUG 57479 / KCTC 22604 / LW1</strain>
    </source>
</reference>
<feature type="active site" evidence="7">
    <location>
        <position position="240"/>
    </location>
</feature>
<dbReference type="GO" id="GO:0005576">
    <property type="term" value="C:extracellular region"/>
    <property type="evidence" value="ECO:0007669"/>
    <property type="project" value="InterPro"/>
</dbReference>
<evidence type="ECO:0000256" key="5">
    <source>
        <dbReference type="ARBA" id="ARBA00022837"/>
    </source>
</evidence>
<dbReference type="Gene3D" id="1.50.10.100">
    <property type="entry name" value="Chondroitin AC/alginate lyase"/>
    <property type="match status" value="1"/>
</dbReference>
<dbReference type="InterPro" id="IPR012970">
    <property type="entry name" value="Lyase_8_alpha_N"/>
</dbReference>
<dbReference type="PANTHER" id="PTHR38481">
    <property type="entry name" value="HYALURONATE LYASE"/>
    <property type="match status" value="1"/>
</dbReference>
<accession>S2E6B5</accession>
<evidence type="ECO:0000256" key="8">
    <source>
        <dbReference type="SAM" id="SignalP"/>
    </source>
</evidence>
<evidence type="ECO:0000259" key="9">
    <source>
        <dbReference type="Pfam" id="PF02278"/>
    </source>
</evidence>
<evidence type="ECO:0000256" key="2">
    <source>
        <dbReference type="ARBA" id="ARBA00006699"/>
    </source>
</evidence>
<dbReference type="InterPro" id="IPR008929">
    <property type="entry name" value="Chondroitin_lyas"/>
</dbReference>
<feature type="active site" evidence="7">
    <location>
        <position position="231"/>
    </location>
</feature>
<dbReference type="RefSeq" id="WP_009036274.1">
    <property type="nucleotide sequence ID" value="NZ_ALWO02000027.1"/>
</dbReference>
<comment type="caution">
    <text evidence="12">The sequence shown here is derived from an EMBL/GenBank/DDBJ whole genome shotgun (WGS) entry which is preliminary data.</text>
</comment>
<evidence type="ECO:0000256" key="6">
    <source>
        <dbReference type="ARBA" id="ARBA00023239"/>
    </source>
</evidence>
<keyword evidence="4 8" id="KW-0732">Signal</keyword>
<dbReference type="AlphaFoldDB" id="S2E6B5"/>
<dbReference type="InterPro" id="IPR011071">
    <property type="entry name" value="Lyase_8-like_C"/>
</dbReference>
<dbReference type="Pfam" id="PF02278">
    <property type="entry name" value="Lyase_8"/>
    <property type="match status" value="1"/>
</dbReference>
<feature type="domain" description="Polysaccharide lyase family 8 C-terminal" evidence="10">
    <location>
        <begin position="608"/>
        <end position="673"/>
    </location>
</feature>
<organism evidence="12 13">
    <name type="scientific">Indibacter alkaliphilus (strain CCUG 57479 / KCTC 22604 / LW1)</name>
    <dbReference type="NCBI Taxonomy" id="1189612"/>
    <lineage>
        <taxon>Bacteria</taxon>
        <taxon>Pseudomonadati</taxon>
        <taxon>Bacteroidota</taxon>
        <taxon>Cytophagia</taxon>
        <taxon>Cytophagales</taxon>
        <taxon>Cyclobacteriaceae</taxon>
    </lineage>
</organism>
<keyword evidence="13" id="KW-1185">Reference proteome</keyword>
<evidence type="ECO:0000313" key="12">
    <source>
        <dbReference type="EMBL" id="EOZ97818.1"/>
    </source>
</evidence>
<dbReference type="Pfam" id="PF02884">
    <property type="entry name" value="Lyase_8_C"/>
    <property type="match status" value="1"/>
</dbReference>
<evidence type="ECO:0000256" key="4">
    <source>
        <dbReference type="ARBA" id="ARBA00022729"/>
    </source>
</evidence>
<dbReference type="EMBL" id="ALWO02000027">
    <property type="protein sequence ID" value="EOZ97818.1"/>
    <property type="molecule type" value="Genomic_DNA"/>
</dbReference>
<dbReference type="CDD" id="cd01083">
    <property type="entry name" value="GAG_Lyase"/>
    <property type="match status" value="1"/>
</dbReference>
<sequence length="720" mass="81345">MKKYYFLFLSVLIIPQLLSFASTPGDFEIIMERIHKDYQNTPNTATLDQNVKELLNSILPIGAWPDINYSDNSQTNWSPDTHLKRLGSLVKAYTRSSSIFFEDESLYDIIIQSMQYWTNLSPEPKSSNWWYKSISVPQEIGRILISMRFSKKNINQQLEEEMVRWMDKSVPINTSPGKDGSNLTDICQHMIMRACLIQDSDLLSFAVSQSTNSIFITTGEGIQSDYSFRAHGPQLYIYGYGREYLSGVRNIAVYTANTEYAIAPEKTAIISGFTRKGFIKTARGAYSDFNAFGRGISRADATRTDVDLVEQIKSFDLEIHQDEYELAIKGMRGQVPLESSVNPDNTQFWRSDYTVHHRPKYLFSVNSVSSRTVKTEMGNGENIKGHYLADGSNFIAVTGDEYYNIFPVWDWNKIPGITIPEDENYPQRPSWGFNYGKTAFVGGVSDGLYGVSTYQMNDYQTTAKKSWFFFDDEVVALGSGVNSTSLQTLNTSVNQSHLKGPVITSINQQEQTLSSGVHQFNNNLDWVWHSKIGYIFPDHQNLKLSNQIQSGSWNAINISQSSETINSEVFKLWIDHGKQPNNAKYAYIVVPGVENPSEMADYDTQKIQILSNNDSIQAIRHLDLDIVQAVFHQAGTLLFDNFELKVSHPCVLILKSIDNQSVKVTASDPTQLLQNNLRIGFRFPGMDRFKIANLKLPEGDLAGSSVSSIIDMDSPDFGNF</sequence>
<evidence type="ECO:0000256" key="1">
    <source>
        <dbReference type="ARBA" id="ARBA00001913"/>
    </source>
</evidence>
<dbReference type="STRING" id="1189612.A33Q_1627"/>
<dbReference type="Proteomes" id="UP000006073">
    <property type="component" value="Unassembled WGS sequence"/>
</dbReference>
<evidence type="ECO:0000256" key="3">
    <source>
        <dbReference type="ARBA" id="ARBA00011245"/>
    </source>
</evidence>
<dbReference type="InterPro" id="IPR003159">
    <property type="entry name" value="Lyase_8_central_dom"/>
</dbReference>
<evidence type="ECO:0000313" key="13">
    <source>
        <dbReference type="Proteomes" id="UP000006073"/>
    </source>
</evidence>
<evidence type="ECO:0000259" key="10">
    <source>
        <dbReference type="Pfam" id="PF02884"/>
    </source>
</evidence>
<dbReference type="GO" id="GO:0005975">
    <property type="term" value="P:carbohydrate metabolic process"/>
    <property type="evidence" value="ECO:0007669"/>
    <property type="project" value="InterPro"/>
</dbReference>
<dbReference type="GO" id="GO:0030246">
    <property type="term" value="F:carbohydrate binding"/>
    <property type="evidence" value="ECO:0007669"/>
    <property type="project" value="InterPro"/>
</dbReference>
<dbReference type="eggNOG" id="COG5492">
    <property type="taxonomic scope" value="Bacteria"/>
</dbReference>
<keyword evidence="6" id="KW-0456">Lyase</keyword>
<comment type="cofactor">
    <cofactor evidence="1">
        <name>Ca(2+)</name>
        <dbReference type="ChEBI" id="CHEBI:29108"/>
    </cofactor>
</comment>
<feature type="domain" description="Polysaccharide lyase family 8 central" evidence="9">
    <location>
        <begin position="346"/>
        <end position="593"/>
    </location>
</feature>
<dbReference type="Gene3D" id="2.70.98.10">
    <property type="match status" value="1"/>
</dbReference>
<dbReference type="GO" id="GO:0016837">
    <property type="term" value="F:carbon-oxygen lyase activity, acting on polysaccharides"/>
    <property type="evidence" value="ECO:0007669"/>
    <property type="project" value="UniProtKB-ARBA"/>
</dbReference>
<dbReference type="SUPFAM" id="SSF48230">
    <property type="entry name" value="Chondroitin AC/alginate lyase"/>
    <property type="match status" value="1"/>
</dbReference>
<protein>
    <submittedName>
        <fullName evidence="12">Chondroitinase AC</fullName>
    </submittedName>
</protein>
<dbReference type="InterPro" id="IPR038970">
    <property type="entry name" value="Lyase_8"/>
</dbReference>
<dbReference type="PANTHER" id="PTHR38481:SF1">
    <property type="entry name" value="HYALURONATE LYASE"/>
    <property type="match status" value="1"/>
</dbReference>
<feature type="active site" evidence="7">
    <location>
        <position position="294"/>
    </location>
</feature>
<feature type="domain" description="Polysaccharide lyase 8 N-terminal alpha-helical" evidence="11">
    <location>
        <begin position="44"/>
        <end position="306"/>
    </location>
</feature>
<proteinExistence type="inferred from homology"/>
<comment type="subunit">
    <text evidence="3">Monomer.</text>
</comment>